<dbReference type="InterPro" id="IPR013108">
    <property type="entry name" value="Amidohydro_3"/>
</dbReference>
<organism evidence="2">
    <name type="scientific">Hellea balneolensis</name>
    <dbReference type="NCBI Taxonomy" id="287478"/>
    <lineage>
        <taxon>Bacteria</taxon>
        <taxon>Pseudomonadati</taxon>
        <taxon>Pseudomonadota</taxon>
        <taxon>Alphaproteobacteria</taxon>
        <taxon>Maricaulales</taxon>
        <taxon>Robiginitomaculaceae</taxon>
        <taxon>Hellea</taxon>
    </lineage>
</organism>
<dbReference type="Gene3D" id="2.30.40.10">
    <property type="entry name" value="Urease, subunit C, domain 1"/>
    <property type="match status" value="1"/>
</dbReference>
<dbReference type="Gene3D" id="3.10.310.70">
    <property type="match status" value="1"/>
</dbReference>
<dbReference type="SUPFAM" id="SSF51556">
    <property type="entry name" value="Metallo-dependent hydrolases"/>
    <property type="match status" value="1"/>
</dbReference>
<dbReference type="EMBL" id="DRMN01000202">
    <property type="protein sequence ID" value="HFB54884.1"/>
    <property type="molecule type" value="Genomic_DNA"/>
</dbReference>
<reference evidence="2" key="1">
    <citation type="journal article" date="2020" name="mSystems">
        <title>Genome- and Community-Level Interaction Insights into Carbon Utilization and Element Cycling Functions of Hydrothermarchaeota in Hydrothermal Sediment.</title>
        <authorList>
            <person name="Zhou Z."/>
            <person name="Liu Y."/>
            <person name="Xu W."/>
            <person name="Pan J."/>
            <person name="Luo Z.H."/>
            <person name="Li M."/>
        </authorList>
    </citation>
    <scope>NUCLEOTIDE SEQUENCE [LARGE SCALE GENOMIC DNA]</scope>
    <source>
        <strain evidence="2">HyVt-489</strain>
    </source>
</reference>
<dbReference type="GO" id="GO:0016810">
    <property type="term" value="F:hydrolase activity, acting on carbon-nitrogen (but not peptide) bonds"/>
    <property type="evidence" value="ECO:0007669"/>
    <property type="project" value="InterPro"/>
</dbReference>
<protein>
    <submittedName>
        <fullName evidence="2">Amidohydrolase</fullName>
    </submittedName>
</protein>
<dbReference type="CDD" id="cd01300">
    <property type="entry name" value="YtcJ_like"/>
    <property type="match status" value="1"/>
</dbReference>
<dbReference type="Proteomes" id="UP000886042">
    <property type="component" value="Unassembled WGS sequence"/>
</dbReference>
<accession>A0A7C3C455</accession>
<feature type="domain" description="Amidohydrolase 3" evidence="1">
    <location>
        <begin position="103"/>
        <end position="598"/>
    </location>
</feature>
<sequence length="606" mass="65513">MTPDSPALPDCFSCKTPNRGAKMRMRQMTAAVLWGVFFTACSAHQDTRSNTTTPADTVVKNARIYTMDTQQVWAEALAVSGGRIVYVGDELGADNYIGSTTHVINVDGKMVMPGLVDAHLHPTRGGVKHIYECSFPFSATPDDILKTVSRCVKEQPDAVWIRGGQWNSGFFDIYDIASPREFLDAVSGDAAVFLNDDSNHNGWVNSKALERAGITKDTPDPSDGAYGRDPVTGEPNGLLFEGAEQSLFESLPDWSASQYQAGVVAVVRTANLFGITALKDANAAPADMAAYQYIDQQGTLYVHMSAAIKTPYGHREDVLDYDAIDAVRDRYKSPHVRTDSVKLYMDGVPTSSRTAAMLAPYTLANSDAKPTSGTLHVESALVTRDIVELDKRGYTIKIHAAGDRSVRVSLDAIEAARKANGDSGLRHEIAHAGYIDPADISRFAALGAVADLSPYIWYPSPIIDSVIGAVGSPRGEQYWPVKDLLDAKAPLLAGSDWPAAVASMDPWVGIEALVTRADPRTNAPQTLWPEQAITLAQALHIYTRDGAKALKLDNDIGSLEVGKSADLIVLSENLFDLEPSAISDVKVIKTFFEGNVVYDIPESGEE</sequence>
<dbReference type="InterPro" id="IPR032466">
    <property type="entry name" value="Metal_Hydrolase"/>
</dbReference>
<dbReference type="PANTHER" id="PTHR22642:SF2">
    <property type="entry name" value="PROTEIN LONG AFTER FAR-RED 3"/>
    <property type="match status" value="1"/>
</dbReference>
<dbReference type="Gene3D" id="3.20.20.140">
    <property type="entry name" value="Metal-dependent hydrolases"/>
    <property type="match status" value="1"/>
</dbReference>
<evidence type="ECO:0000313" key="2">
    <source>
        <dbReference type="EMBL" id="HFB54884.1"/>
    </source>
</evidence>
<name>A0A7C3C455_9PROT</name>
<dbReference type="InterPro" id="IPR011059">
    <property type="entry name" value="Metal-dep_hydrolase_composite"/>
</dbReference>
<dbReference type="AlphaFoldDB" id="A0A7C3C455"/>
<dbReference type="SUPFAM" id="SSF51338">
    <property type="entry name" value="Composite domain of metallo-dependent hydrolases"/>
    <property type="match status" value="1"/>
</dbReference>
<proteinExistence type="predicted"/>
<evidence type="ECO:0000259" key="1">
    <source>
        <dbReference type="Pfam" id="PF07969"/>
    </source>
</evidence>
<dbReference type="Pfam" id="PF07969">
    <property type="entry name" value="Amidohydro_3"/>
    <property type="match status" value="1"/>
</dbReference>
<dbReference type="InterPro" id="IPR033932">
    <property type="entry name" value="YtcJ-like"/>
</dbReference>
<dbReference type="PANTHER" id="PTHR22642">
    <property type="entry name" value="IMIDAZOLONEPROPIONASE"/>
    <property type="match status" value="1"/>
</dbReference>
<gene>
    <name evidence="2" type="ORF">ENJ46_03085</name>
</gene>
<comment type="caution">
    <text evidence="2">The sequence shown here is derived from an EMBL/GenBank/DDBJ whole genome shotgun (WGS) entry which is preliminary data.</text>
</comment>